<dbReference type="InterPro" id="IPR009836">
    <property type="entry name" value="GRDP-like"/>
</dbReference>
<evidence type="ECO:0000259" key="2">
    <source>
        <dbReference type="PROSITE" id="PS50181"/>
    </source>
</evidence>
<organism evidence="3 5">
    <name type="scientific">Adineta steineri</name>
    <dbReference type="NCBI Taxonomy" id="433720"/>
    <lineage>
        <taxon>Eukaryota</taxon>
        <taxon>Metazoa</taxon>
        <taxon>Spiralia</taxon>
        <taxon>Gnathifera</taxon>
        <taxon>Rotifera</taxon>
        <taxon>Eurotatoria</taxon>
        <taxon>Bdelloidea</taxon>
        <taxon>Adinetida</taxon>
        <taxon>Adinetidae</taxon>
        <taxon>Adineta</taxon>
    </lineage>
</organism>
<sequence>MKRSNQSEITKELPRRSPPKITWQHSWSSDETKDGLENSDFRTIPTEVMLDIFKYLSVHDLGNISLTCRSFKTIADQDEIWKLKCNSSTKLHSKSYKEIYIDWMYEKYLRNMELEEVEAHYHERSREVACGMRSGPPRYPVRPEGKHLFESIGGFQKHPNESQDMAIDLSVDVDKTAHELISLLQKASYFQPEWRQSSIIKQMMTRYYRFMQLKASSPNNILLIPTLDIEIIWQTHLLRPQMYRDDCMRLFHRIIDHSLLANEIEQFLKEQAFIDTCKLYEERFGEEYCPLPEHNNNKAIAPKYAHHLFGSLECLIPIYSYWDKTNFDFSSVSSVNHDDNPFSFTEADIILDGNWLDLCRKYMNEMIPKVPIEFYYAYDDNIDLGKASIKRLKKSYERFLYMATKYSPSNGYSFVHPTYAIDIIWHSHMQEPLKYASDCVRLVGYVIDHAPWPSVDTNKMESSCNDTMNAWKKEFDSDMKTDHLYNTKGVGYDYWDDD</sequence>
<dbReference type="PROSITE" id="PS50181">
    <property type="entry name" value="FBOX"/>
    <property type="match status" value="1"/>
</dbReference>
<evidence type="ECO:0000256" key="1">
    <source>
        <dbReference type="SAM" id="MobiDB-lite"/>
    </source>
</evidence>
<feature type="region of interest" description="Disordered" evidence="1">
    <location>
        <begin position="1"/>
        <end position="35"/>
    </location>
</feature>
<proteinExistence type="predicted"/>
<dbReference type="InterPro" id="IPR036047">
    <property type="entry name" value="F-box-like_dom_sf"/>
</dbReference>
<dbReference type="Pfam" id="PF07173">
    <property type="entry name" value="GRDP-like"/>
    <property type="match status" value="2"/>
</dbReference>
<dbReference type="AlphaFoldDB" id="A0A814AWL8"/>
<comment type="caution">
    <text evidence="3">The sequence shown here is derived from an EMBL/GenBank/DDBJ whole genome shotgun (WGS) entry which is preliminary data.</text>
</comment>
<dbReference type="Gene3D" id="1.20.1280.50">
    <property type="match status" value="1"/>
</dbReference>
<dbReference type="Proteomes" id="UP000663844">
    <property type="component" value="Unassembled WGS sequence"/>
</dbReference>
<name>A0A814AWL8_9BILA</name>
<reference evidence="3" key="1">
    <citation type="submission" date="2021-02" db="EMBL/GenBank/DDBJ databases">
        <authorList>
            <person name="Nowell W R."/>
        </authorList>
    </citation>
    <scope>NUCLEOTIDE SEQUENCE</scope>
</reference>
<dbReference type="Pfam" id="PF12937">
    <property type="entry name" value="F-box-like"/>
    <property type="match status" value="1"/>
</dbReference>
<dbReference type="Proteomes" id="UP000663845">
    <property type="component" value="Unassembled WGS sequence"/>
</dbReference>
<dbReference type="EMBL" id="CAJNOG010000088">
    <property type="protein sequence ID" value="CAF0920947.1"/>
    <property type="molecule type" value="Genomic_DNA"/>
</dbReference>
<accession>A0A814AWL8</accession>
<dbReference type="PANTHER" id="PTHR34365:SF7">
    <property type="entry name" value="GLYCINE-RICH DOMAIN-CONTAINING PROTEIN 1"/>
    <property type="match status" value="1"/>
</dbReference>
<dbReference type="SMART" id="SM00256">
    <property type="entry name" value="FBOX"/>
    <property type="match status" value="1"/>
</dbReference>
<dbReference type="PANTHER" id="PTHR34365">
    <property type="entry name" value="ENOLASE (DUF1399)"/>
    <property type="match status" value="1"/>
</dbReference>
<evidence type="ECO:0000313" key="3">
    <source>
        <dbReference type="EMBL" id="CAF0920947.1"/>
    </source>
</evidence>
<evidence type="ECO:0000313" key="4">
    <source>
        <dbReference type="EMBL" id="CAF3915216.1"/>
    </source>
</evidence>
<gene>
    <name evidence="3" type="ORF">JYZ213_LOCUS11607</name>
    <name evidence="4" type="ORF">OXD698_LOCUS24708</name>
</gene>
<dbReference type="SUPFAM" id="SSF81383">
    <property type="entry name" value="F-box domain"/>
    <property type="match status" value="1"/>
</dbReference>
<dbReference type="EMBL" id="CAJOAZ010002298">
    <property type="protein sequence ID" value="CAF3915216.1"/>
    <property type="molecule type" value="Genomic_DNA"/>
</dbReference>
<dbReference type="CDD" id="cd09917">
    <property type="entry name" value="F-box_SF"/>
    <property type="match status" value="1"/>
</dbReference>
<protein>
    <recommendedName>
        <fullName evidence="2">F-box domain-containing protein</fullName>
    </recommendedName>
</protein>
<evidence type="ECO:0000313" key="5">
    <source>
        <dbReference type="Proteomes" id="UP000663845"/>
    </source>
</evidence>
<dbReference type="InterPro" id="IPR001810">
    <property type="entry name" value="F-box_dom"/>
</dbReference>
<feature type="domain" description="F-box" evidence="2">
    <location>
        <begin position="38"/>
        <end position="84"/>
    </location>
</feature>